<dbReference type="InterPro" id="IPR011527">
    <property type="entry name" value="ABC1_TM_dom"/>
</dbReference>
<evidence type="ECO:0000256" key="7">
    <source>
        <dbReference type="ARBA" id="ARBA00022840"/>
    </source>
</evidence>
<dbReference type="PROSITE" id="PS00211">
    <property type="entry name" value="ABC_TRANSPORTER_1"/>
    <property type="match status" value="1"/>
</dbReference>
<dbReference type="Proteomes" id="UP000070544">
    <property type="component" value="Unassembled WGS sequence"/>
</dbReference>
<keyword evidence="6" id="KW-0999">Mitochondrion inner membrane</keyword>
<evidence type="ECO:0000256" key="16">
    <source>
        <dbReference type="ARBA" id="ARBA00042968"/>
    </source>
</evidence>
<dbReference type="PANTHER" id="PTHR43394:SF17">
    <property type="entry name" value="MITOCHONDRIAL POTASSIUM CHANNEL ATP-BINDING SUBUNIT"/>
    <property type="match status" value="1"/>
</dbReference>
<organism evidence="20 21">
    <name type="scientific">Gonapodya prolifera (strain JEL478)</name>
    <name type="common">Monoblepharis prolifera</name>
    <dbReference type="NCBI Taxonomy" id="1344416"/>
    <lineage>
        <taxon>Eukaryota</taxon>
        <taxon>Fungi</taxon>
        <taxon>Fungi incertae sedis</taxon>
        <taxon>Chytridiomycota</taxon>
        <taxon>Chytridiomycota incertae sedis</taxon>
        <taxon>Monoblepharidomycetes</taxon>
        <taxon>Monoblepharidales</taxon>
        <taxon>Gonapodyaceae</taxon>
        <taxon>Gonapodya</taxon>
    </lineage>
</organism>
<dbReference type="GO" id="GO:0090374">
    <property type="term" value="P:oligopeptide export from mitochondrion"/>
    <property type="evidence" value="ECO:0007669"/>
    <property type="project" value="TreeGrafter"/>
</dbReference>
<dbReference type="PROSITE" id="PS50893">
    <property type="entry name" value="ABC_TRANSPORTER_2"/>
    <property type="match status" value="1"/>
</dbReference>
<dbReference type="InterPro" id="IPR003593">
    <property type="entry name" value="AAA+_ATPase"/>
</dbReference>
<dbReference type="PROSITE" id="PS50929">
    <property type="entry name" value="ABC_TM1F"/>
    <property type="match status" value="1"/>
</dbReference>
<keyword evidence="8" id="KW-0809">Transit peptide</keyword>
<evidence type="ECO:0000313" key="20">
    <source>
        <dbReference type="EMBL" id="KXS13178.1"/>
    </source>
</evidence>
<accession>A0A139A941</accession>
<evidence type="ECO:0000256" key="6">
    <source>
        <dbReference type="ARBA" id="ARBA00022792"/>
    </source>
</evidence>
<evidence type="ECO:0000256" key="15">
    <source>
        <dbReference type="ARBA" id="ARBA00041416"/>
    </source>
</evidence>
<dbReference type="InterPro" id="IPR036640">
    <property type="entry name" value="ABC1_TM_sf"/>
</dbReference>
<protein>
    <recommendedName>
        <fullName evidence="14">Mitochondrial potassium channel ATP-binding subunit</fullName>
    </recommendedName>
    <alternativeName>
        <fullName evidence="16">ATP-binding cassette sub-family B member 8, mitochondrial</fullName>
    </alternativeName>
    <alternativeName>
        <fullName evidence="15">Mitochondrial sulfonylurea-receptor</fullName>
    </alternativeName>
</protein>
<keyword evidence="13" id="KW-0472">Membrane</keyword>
<dbReference type="Gene3D" id="1.20.1560.10">
    <property type="entry name" value="ABC transporter type 1, transmembrane domain"/>
    <property type="match status" value="2"/>
</dbReference>
<gene>
    <name evidence="20" type="ORF">M427DRAFT_146745</name>
</gene>
<dbReference type="GO" id="GO:0005743">
    <property type="term" value="C:mitochondrial inner membrane"/>
    <property type="evidence" value="ECO:0007669"/>
    <property type="project" value="UniProtKB-SubCell"/>
</dbReference>
<keyword evidence="11" id="KW-0406">Ion transport</keyword>
<dbReference type="GO" id="GO:0006813">
    <property type="term" value="P:potassium ion transport"/>
    <property type="evidence" value="ECO:0007669"/>
    <property type="project" value="UniProtKB-KW"/>
</dbReference>
<dbReference type="SMART" id="SM00382">
    <property type="entry name" value="AAA"/>
    <property type="match status" value="1"/>
</dbReference>
<evidence type="ECO:0000313" key="21">
    <source>
        <dbReference type="Proteomes" id="UP000070544"/>
    </source>
</evidence>
<dbReference type="InterPro" id="IPR027417">
    <property type="entry name" value="P-loop_NTPase"/>
</dbReference>
<dbReference type="Pfam" id="PF00005">
    <property type="entry name" value="ABC_tran"/>
    <property type="match status" value="1"/>
</dbReference>
<dbReference type="CDD" id="cd03249">
    <property type="entry name" value="ABC_MTABC3_MDL1_MDL2"/>
    <property type="match status" value="1"/>
</dbReference>
<keyword evidence="5" id="KW-0547">Nucleotide-binding</keyword>
<keyword evidence="2" id="KW-0813">Transport</keyword>
<evidence type="ECO:0000259" key="19">
    <source>
        <dbReference type="PROSITE" id="PS50929"/>
    </source>
</evidence>
<keyword evidence="9" id="KW-0630">Potassium</keyword>
<dbReference type="EMBL" id="KQ965781">
    <property type="protein sequence ID" value="KXS13178.1"/>
    <property type="molecule type" value="Genomic_DNA"/>
</dbReference>
<keyword evidence="10" id="KW-1133">Transmembrane helix</keyword>
<evidence type="ECO:0000256" key="3">
    <source>
        <dbReference type="ARBA" id="ARBA00022538"/>
    </source>
</evidence>
<feature type="domain" description="ABC transmembrane type-1" evidence="19">
    <location>
        <begin position="250"/>
        <end position="528"/>
    </location>
</feature>
<dbReference type="Gene3D" id="3.40.50.300">
    <property type="entry name" value="P-loop containing nucleotide triphosphate hydrolases"/>
    <property type="match status" value="1"/>
</dbReference>
<evidence type="ECO:0000256" key="8">
    <source>
        <dbReference type="ARBA" id="ARBA00022946"/>
    </source>
</evidence>
<evidence type="ECO:0000256" key="2">
    <source>
        <dbReference type="ARBA" id="ARBA00022448"/>
    </source>
</evidence>
<evidence type="ECO:0000256" key="1">
    <source>
        <dbReference type="ARBA" id="ARBA00004448"/>
    </source>
</evidence>
<keyword evidence="3" id="KW-0633">Potassium transport</keyword>
<evidence type="ECO:0000256" key="4">
    <source>
        <dbReference type="ARBA" id="ARBA00022692"/>
    </source>
</evidence>
<name>A0A139A941_GONPJ</name>
<keyword evidence="7" id="KW-0067">ATP-binding</keyword>
<comment type="subcellular location">
    <subcellularLocation>
        <location evidence="1">Mitochondrion inner membrane</location>
        <topology evidence="1">Multi-pass membrane protein</topology>
    </subcellularLocation>
</comment>
<sequence length="822" mass="88864">MYRSLSGIAAARATISSYGSGNHRLLQTGLTAVVSFNIPPPTSLSQLKNAFATKPEESRDSSRQRRWYHERRLSPVSLLTLDHCSPTNFQRIAGPSGPRFSTHILGQASRLQVCRFSSGYGRIPPPPTSGSTVLLGLFLVVPSAIIIAIKIQEILDDSFSIRSLFFREAHAEASHGAENRTRVALPASQSKEGTSGGPTLLSQDSLKPGDSEVTDGNQQKGSQDAEPNVEGWVLAQRVWEVVSPDWVLLVAVLSVTLALSFVSSATPAATGALVTAVQNSLSSTPTPTTIAPDSPIDRAVRILARRTSDAFLPLMAEKPAEVIKTAFSEGGVVTAEIARAAGRLAALFLAQGVLTFLDISLVSRLGERVAARMRNKLYGSILRHDMAFFDARMGGEVVGRLTDDVGEFKLSSQAKEQESDVSGVSGEVIGNIRTVRAFGSEGREESRFEEKTRKASEANERLGFHIGIFQGLTNATLGGLVLSILYWGGQMVAAGDMSGGDLMQFLLATQTAQRSLSTTGVLFSQSLRAVSAAQRVFSYVELQPSIPTEGGERIADVDFMGKLEFCGVSFTYPTRPKHKVLHAMNLTIPNGKVTALCGQSGSGKSTVAQLCERFYEPQTGSILVDGRPLNSLDPTWLRTQIGYIDQNPVLFATSIFENIRYGKPDATLEEVRRAAKQANADEFISSWPDGYNTKVGEKGVTVSGGQKQRIAIARALLKNPKILILDEATSALDAHSEKLVQEALETLMQGRTVLIVAHRLSTIEGADQIVVMSSAGKEARLNGNVVEVGSHARLMQQHGAYFELYNRLYNIEEEEARSRAEQ</sequence>
<keyword evidence="12" id="KW-0496">Mitochondrion</keyword>
<evidence type="ECO:0000256" key="9">
    <source>
        <dbReference type="ARBA" id="ARBA00022958"/>
    </source>
</evidence>
<evidence type="ECO:0000256" key="14">
    <source>
        <dbReference type="ARBA" id="ARBA00040439"/>
    </source>
</evidence>
<reference evidence="20 21" key="1">
    <citation type="journal article" date="2015" name="Genome Biol. Evol.">
        <title>Phylogenomic analyses indicate that early fungi evolved digesting cell walls of algal ancestors of land plants.</title>
        <authorList>
            <person name="Chang Y."/>
            <person name="Wang S."/>
            <person name="Sekimoto S."/>
            <person name="Aerts A.L."/>
            <person name="Choi C."/>
            <person name="Clum A."/>
            <person name="LaButti K.M."/>
            <person name="Lindquist E.A."/>
            <person name="Yee Ngan C."/>
            <person name="Ohm R.A."/>
            <person name="Salamov A.A."/>
            <person name="Grigoriev I.V."/>
            <person name="Spatafora J.W."/>
            <person name="Berbee M.L."/>
        </authorList>
    </citation>
    <scope>NUCLEOTIDE SEQUENCE [LARGE SCALE GENOMIC DNA]</scope>
    <source>
        <strain evidence="20 21">JEL478</strain>
    </source>
</reference>
<evidence type="ECO:0000256" key="5">
    <source>
        <dbReference type="ARBA" id="ARBA00022741"/>
    </source>
</evidence>
<dbReference type="SUPFAM" id="SSF90123">
    <property type="entry name" value="ABC transporter transmembrane region"/>
    <property type="match status" value="1"/>
</dbReference>
<keyword evidence="4" id="KW-0812">Transmembrane</keyword>
<dbReference type="InterPro" id="IPR039421">
    <property type="entry name" value="Type_1_exporter"/>
</dbReference>
<dbReference type="InterPro" id="IPR003439">
    <property type="entry name" value="ABC_transporter-like_ATP-bd"/>
</dbReference>
<evidence type="ECO:0000259" key="18">
    <source>
        <dbReference type="PROSITE" id="PS50893"/>
    </source>
</evidence>
<dbReference type="GO" id="GO:0016887">
    <property type="term" value="F:ATP hydrolysis activity"/>
    <property type="evidence" value="ECO:0007669"/>
    <property type="project" value="InterPro"/>
</dbReference>
<dbReference type="GO" id="GO:0005524">
    <property type="term" value="F:ATP binding"/>
    <property type="evidence" value="ECO:0007669"/>
    <property type="project" value="UniProtKB-KW"/>
</dbReference>
<dbReference type="GO" id="GO:0015421">
    <property type="term" value="F:ABC-type oligopeptide transporter activity"/>
    <property type="evidence" value="ECO:0007669"/>
    <property type="project" value="TreeGrafter"/>
</dbReference>
<feature type="region of interest" description="Disordered" evidence="17">
    <location>
        <begin position="177"/>
        <end position="227"/>
    </location>
</feature>
<evidence type="ECO:0000256" key="10">
    <source>
        <dbReference type="ARBA" id="ARBA00022989"/>
    </source>
</evidence>
<dbReference type="InterPro" id="IPR017871">
    <property type="entry name" value="ABC_transporter-like_CS"/>
</dbReference>
<feature type="domain" description="ABC transporter" evidence="18">
    <location>
        <begin position="563"/>
        <end position="807"/>
    </location>
</feature>
<evidence type="ECO:0000256" key="12">
    <source>
        <dbReference type="ARBA" id="ARBA00023128"/>
    </source>
</evidence>
<dbReference type="FunFam" id="3.40.50.300:FF:000403">
    <property type="entry name" value="ATP-binding cassette sub-family B member 8, mitochondrial"/>
    <property type="match status" value="1"/>
</dbReference>
<dbReference type="OrthoDB" id="6500128at2759"/>
<dbReference type="AlphaFoldDB" id="A0A139A941"/>
<dbReference type="STRING" id="1344416.A0A139A941"/>
<evidence type="ECO:0000256" key="13">
    <source>
        <dbReference type="ARBA" id="ARBA00023136"/>
    </source>
</evidence>
<dbReference type="PANTHER" id="PTHR43394">
    <property type="entry name" value="ATP-DEPENDENT PERMEASE MDL1, MITOCHONDRIAL"/>
    <property type="match status" value="1"/>
</dbReference>
<proteinExistence type="predicted"/>
<dbReference type="Pfam" id="PF00664">
    <property type="entry name" value="ABC_membrane"/>
    <property type="match status" value="2"/>
</dbReference>
<evidence type="ECO:0000256" key="17">
    <source>
        <dbReference type="SAM" id="MobiDB-lite"/>
    </source>
</evidence>
<dbReference type="SUPFAM" id="SSF52540">
    <property type="entry name" value="P-loop containing nucleoside triphosphate hydrolases"/>
    <property type="match status" value="1"/>
</dbReference>
<evidence type="ECO:0000256" key="11">
    <source>
        <dbReference type="ARBA" id="ARBA00023065"/>
    </source>
</evidence>
<keyword evidence="21" id="KW-1185">Reference proteome</keyword>